<dbReference type="KEGG" id="cfem:HCR03_15500"/>
<evidence type="ECO:0000313" key="3">
    <source>
        <dbReference type="EMBL" id="QNK40085.1"/>
    </source>
</evidence>
<proteinExistence type="predicted"/>
<protein>
    <submittedName>
        <fullName evidence="2">Uncharacterized protein</fullName>
    </submittedName>
</protein>
<accession>A0A6N8HVA5</accession>
<feature type="region of interest" description="Disordered" evidence="1">
    <location>
        <begin position="1"/>
        <end position="69"/>
    </location>
</feature>
<dbReference type="AlphaFoldDB" id="A0A6N8HVA5"/>
<gene>
    <name evidence="2" type="ORF">CAFE_02660</name>
    <name evidence="3" type="ORF">HCR03_15500</name>
</gene>
<reference evidence="2 4" key="1">
    <citation type="submission" date="2019-09" db="EMBL/GenBank/DDBJ databases">
        <title>Genome sequence of Clostridium sp. EA1.</title>
        <authorList>
            <person name="Poehlein A."/>
            <person name="Bengelsdorf F.R."/>
            <person name="Daniel R."/>
        </authorList>
    </citation>
    <scope>NUCLEOTIDE SEQUENCE [LARGE SCALE GENOMIC DNA]</scope>
    <source>
        <strain evidence="2 4">EA1</strain>
    </source>
</reference>
<evidence type="ECO:0000313" key="2">
    <source>
        <dbReference type="EMBL" id="MVB09609.1"/>
    </source>
</evidence>
<evidence type="ECO:0000256" key="1">
    <source>
        <dbReference type="SAM" id="MobiDB-lite"/>
    </source>
</evidence>
<dbReference type="OrthoDB" id="10001751at2"/>
<name>A0A6N8HVA5_9FIRM</name>
<keyword evidence="4" id="KW-1185">Reference proteome</keyword>
<evidence type="ECO:0000313" key="5">
    <source>
        <dbReference type="Proteomes" id="UP000515909"/>
    </source>
</evidence>
<dbReference type="Proteomes" id="UP000469440">
    <property type="component" value="Unassembled WGS sequence"/>
</dbReference>
<dbReference type="Proteomes" id="UP000515909">
    <property type="component" value="Chromosome"/>
</dbReference>
<sequence length="197" mass="21215">MTINPLSATQTASLIDSKSKPKQGTSSASFAEKLNSASKSNQDTVQLSANQSGQSANITEAGRNSTGTKTLTAAQKQYLREKYHLADSSGLSDSQLNSLLADLTNDGALSYQDYRRAHIRVCALLPSGAVFPLGTPFPSGKTSGNYAGYYQKIIQGEQEGADYIKENYGIDPSADYYDCINAHQRIEALLDDLYKAV</sequence>
<organism evidence="2 4">
    <name type="scientific">Caproicibacter fermentans</name>
    <dbReference type="NCBI Taxonomy" id="2576756"/>
    <lineage>
        <taxon>Bacteria</taxon>
        <taxon>Bacillati</taxon>
        <taxon>Bacillota</taxon>
        <taxon>Clostridia</taxon>
        <taxon>Eubacteriales</taxon>
        <taxon>Acutalibacteraceae</taxon>
        <taxon>Caproicibacter</taxon>
    </lineage>
</organism>
<accession>A0A7G8T8Z4</accession>
<dbReference type="RefSeq" id="WP_066645418.1">
    <property type="nucleotide sequence ID" value="NZ_CP060286.1"/>
</dbReference>
<reference evidence="3 5" key="2">
    <citation type="submission" date="2020-08" db="EMBL/GenBank/DDBJ databases">
        <title>The isolate Caproiciproducens sp. 7D4C2 produces n-caproate at mildly acidic conditions from hexoses: genome and rBOX comparison with related strains and chain-elongating bacteria.</title>
        <authorList>
            <person name="Esquivel-Elizondo S."/>
            <person name="Bagci C."/>
            <person name="Temovska M."/>
            <person name="Jeon B.S."/>
            <person name="Bessarab I."/>
            <person name="Williams R.B.H."/>
            <person name="Huson D.H."/>
            <person name="Angenent L.T."/>
        </authorList>
    </citation>
    <scope>NUCLEOTIDE SEQUENCE [LARGE SCALE GENOMIC DNA]</scope>
    <source>
        <strain evidence="3 5">7D4C2</strain>
    </source>
</reference>
<dbReference type="EMBL" id="CP060286">
    <property type="protein sequence ID" value="QNK40085.1"/>
    <property type="molecule type" value="Genomic_DNA"/>
</dbReference>
<dbReference type="EMBL" id="VWXL01000010">
    <property type="protein sequence ID" value="MVB09609.1"/>
    <property type="molecule type" value="Genomic_DNA"/>
</dbReference>
<evidence type="ECO:0000313" key="4">
    <source>
        <dbReference type="Proteomes" id="UP000469440"/>
    </source>
</evidence>